<gene>
    <name evidence="3" type="ORF">SNE40_020857</name>
</gene>
<comment type="similarity">
    <text evidence="1">Belongs to the Cyclase 1 superfamily.</text>
</comment>
<evidence type="ECO:0008006" key="5">
    <source>
        <dbReference type="Google" id="ProtNLM"/>
    </source>
</evidence>
<dbReference type="InterPro" id="IPR007325">
    <property type="entry name" value="KFase/CYL"/>
</dbReference>
<protein>
    <recommendedName>
        <fullName evidence="5">Cyclase</fullName>
    </recommendedName>
</protein>
<evidence type="ECO:0000256" key="1">
    <source>
        <dbReference type="ARBA" id="ARBA00007865"/>
    </source>
</evidence>
<reference evidence="3 4" key="1">
    <citation type="submission" date="2024-01" db="EMBL/GenBank/DDBJ databases">
        <title>The genome of the rayed Mediterranean limpet Patella caerulea (Linnaeus, 1758).</title>
        <authorList>
            <person name="Anh-Thu Weber A."/>
            <person name="Halstead-Nussloch G."/>
        </authorList>
    </citation>
    <scope>NUCLEOTIDE SEQUENCE [LARGE SCALE GENOMIC DNA]</scope>
    <source>
        <strain evidence="3">AATW-2023a</strain>
        <tissue evidence="3">Whole specimen</tissue>
    </source>
</reference>
<feature type="signal peptide" evidence="2">
    <location>
        <begin position="1"/>
        <end position="20"/>
    </location>
</feature>
<keyword evidence="4" id="KW-1185">Reference proteome</keyword>
<evidence type="ECO:0000313" key="4">
    <source>
        <dbReference type="Proteomes" id="UP001347796"/>
    </source>
</evidence>
<dbReference type="PANTHER" id="PTHR31118">
    <property type="entry name" value="CYCLASE-LIKE PROTEIN 2"/>
    <property type="match status" value="1"/>
</dbReference>
<dbReference type="Proteomes" id="UP001347796">
    <property type="component" value="Unassembled WGS sequence"/>
</dbReference>
<comment type="caution">
    <text evidence="3">The sequence shown here is derived from an EMBL/GenBank/DDBJ whole genome shotgun (WGS) entry which is preliminary data.</text>
</comment>
<dbReference type="SUPFAM" id="SSF102198">
    <property type="entry name" value="Putative cyclase"/>
    <property type="match status" value="1"/>
</dbReference>
<accession>A0AAN8J5L0</accession>
<dbReference type="Pfam" id="PF04199">
    <property type="entry name" value="Cyclase"/>
    <property type="match status" value="1"/>
</dbReference>
<evidence type="ECO:0000256" key="2">
    <source>
        <dbReference type="SAM" id="SignalP"/>
    </source>
</evidence>
<organism evidence="3 4">
    <name type="scientific">Patella caerulea</name>
    <name type="common">Rayed Mediterranean limpet</name>
    <dbReference type="NCBI Taxonomy" id="87958"/>
    <lineage>
        <taxon>Eukaryota</taxon>
        <taxon>Metazoa</taxon>
        <taxon>Spiralia</taxon>
        <taxon>Lophotrochozoa</taxon>
        <taxon>Mollusca</taxon>
        <taxon>Gastropoda</taxon>
        <taxon>Patellogastropoda</taxon>
        <taxon>Patelloidea</taxon>
        <taxon>Patellidae</taxon>
        <taxon>Patella</taxon>
    </lineage>
</organism>
<dbReference type="GO" id="GO:0019441">
    <property type="term" value="P:L-tryptophan catabolic process to kynurenine"/>
    <property type="evidence" value="ECO:0007669"/>
    <property type="project" value="InterPro"/>
</dbReference>
<dbReference type="Gene3D" id="3.50.30.50">
    <property type="entry name" value="Putative cyclase"/>
    <property type="match status" value="1"/>
</dbReference>
<evidence type="ECO:0000313" key="3">
    <source>
        <dbReference type="EMBL" id="KAK6169885.1"/>
    </source>
</evidence>
<dbReference type="EMBL" id="JAZGQO010000015">
    <property type="protein sequence ID" value="KAK6169885.1"/>
    <property type="molecule type" value="Genomic_DNA"/>
</dbReference>
<dbReference type="PANTHER" id="PTHR31118:SF12">
    <property type="entry name" value="CYCLASE-LIKE PROTEIN 2"/>
    <property type="match status" value="1"/>
</dbReference>
<proteinExistence type="inferred from homology"/>
<feature type="chain" id="PRO_5042933393" description="Cyclase" evidence="2">
    <location>
        <begin position="21"/>
        <end position="289"/>
    </location>
</feature>
<keyword evidence="2" id="KW-0732">Signal</keyword>
<dbReference type="InterPro" id="IPR037175">
    <property type="entry name" value="KFase_sf"/>
</dbReference>
<dbReference type="GO" id="GO:0004061">
    <property type="term" value="F:arylformamidase activity"/>
    <property type="evidence" value="ECO:0007669"/>
    <property type="project" value="InterPro"/>
</dbReference>
<dbReference type="AlphaFoldDB" id="A0AAN8J5L0"/>
<name>A0AAN8J5L0_PATCE</name>
<sequence length="289" mass="31997">MKTFTFLIGLSLCCKFSVYSRKIIDLSYDFGPKSISWPGNPPFNLSHLLIGKQPGGFWLEKNWFSSNEHRGTHIDAPAHFYFGSLHIHQIPLDNLIGPGIVIRATKEANENNDFVMNKDFILNWEAENGQIPHGAIILLDFDWARRYLTFDENIIFGTKTVNDVSSYHYPGIGPDAMTYLVKEKHIKAIGTDATSPDAGQAVDFPSHRICGRYNTTIIENVANLASMPIKGSTVFLAAIKLKGGSGVPARVFAILDDDSCNMAATNIMSSSLLTIMIVFSIVNYFSGIL</sequence>